<protein>
    <recommendedName>
        <fullName evidence="5">PHD-type domain-containing protein</fullName>
    </recommendedName>
</protein>
<evidence type="ECO:0000313" key="7">
    <source>
        <dbReference type="Proteomes" id="UP001230188"/>
    </source>
</evidence>
<dbReference type="Proteomes" id="UP001230188">
    <property type="component" value="Unassembled WGS sequence"/>
</dbReference>
<dbReference type="PROSITE" id="PS50016">
    <property type="entry name" value="ZF_PHD_2"/>
    <property type="match status" value="1"/>
</dbReference>
<dbReference type="Pfam" id="PF13832">
    <property type="entry name" value="zf-HC5HC2H_2"/>
    <property type="match status" value="1"/>
</dbReference>
<dbReference type="PANTHER" id="PTHR13793:SF107">
    <property type="entry name" value="BROMODOMAIN-CONTAINING PROTEIN HOMOLOG"/>
    <property type="match status" value="1"/>
</dbReference>
<dbReference type="PANTHER" id="PTHR13793">
    <property type="entry name" value="PHD FINGER PROTEINS"/>
    <property type="match status" value="1"/>
</dbReference>
<dbReference type="GO" id="GO:0008270">
    <property type="term" value="F:zinc ion binding"/>
    <property type="evidence" value="ECO:0007669"/>
    <property type="project" value="UniProtKB-KW"/>
</dbReference>
<dbReference type="InterPro" id="IPR019787">
    <property type="entry name" value="Znf_PHD-finger"/>
</dbReference>
<sequence length="307" mass="33381">MVKVQAEFKQNRSTKMSEADMVHVMVHSEALPQGLPLRVCRSRDVTCAGLLSAVDAEIKRFGSAKVVAIATRGKDSFVLTKDSTLVVEALGEQNDVVHLDALIESRRDDSHVFCGICSSDDGDETPIIVCEGCEVGAHIDCYGLAAVPSGPWFCDACASGARNATCVACPSSKRYLLRATTSRGAFMHECCASYNTTLHFRGRIVVLPERLNFHSTRKHRCRLCGSPSGLAVPCRYGRCGRAAHVTCAIDGPVDWYVGPDARAWFCPAHSPDLLDKRHDSPLLTQLDDDEGVVVEHFGSSYVETAHL</sequence>
<dbReference type="InterPro" id="IPR013083">
    <property type="entry name" value="Znf_RING/FYVE/PHD"/>
</dbReference>
<keyword evidence="2 4" id="KW-0863">Zinc-finger</keyword>
<dbReference type="GO" id="GO:0006357">
    <property type="term" value="P:regulation of transcription by RNA polymerase II"/>
    <property type="evidence" value="ECO:0007669"/>
    <property type="project" value="TreeGrafter"/>
</dbReference>
<dbReference type="InterPro" id="IPR001965">
    <property type="entry name" value="Znf_PHD"/>
</dbReference>
<dbReference type="SMART" id="SM00249">
    <property type="entry name" value="PHD"/>
    <property type="match status" value="2"/>
</dbReference>
<dbReference type="Gene3D" id="3.30.40.10">
    <property type="entry name" value="Zinc/RING finger domain, C3HC4 (zinc finger)"/>
    <property type="match status" value="2"/>
</dbReference>
<comment type="caution">
    <text evidence="6">The sequence shown here is derived from an EMBL/GenBank/DDBJ whole genome shotgun (WGS) entry which is preliminary data.</text>
</comment>
<evidence type="ECO:0000259" key="5">
    <source>
        <dbReference type="PROSITE" id="PS50016"/>
    </source>
</evidence>
<keyword evidence="1" id="KW-0479">Metal-binding</keyword>
<evidence type="ECO:0000313" key="6">
    <source>
        <dbReference type="EMBL" id="KAJ8605792.1"/>
    </source>
</evidence>
<reference evidence="6" key="1">
    <citation type="submission" date="2023-01" db="EMBL/GenBank/DDBJ databases">
        <title>Metagenome sequencing of chrysophaentin producing Chrysophaeum taylorii.</title>
        <authorList>
            <person name="Davison J."/>
            <person name="Bewley C."/>
        </authorList>
    </citation>
    <scope>NUCLEOTIDE SEQUENCE</scope>
    <source>
        <strain evidence="6">NIES-1699</strain>
    </source>
</reference>
<organism evidence="6 7">
    <name type="scientific">Chrysophaeum taylorii</name>
    <dbReference type="NCBI Taxonomy" id="2483200"/>
    <lineage>
        <taxon>Eukaryota</taxon>
        <taxon>Sar</taxon>
        <taxon>Stramenopiles</taxon>
        <taxon>Ochrophyta</taxon>
        <taxon>Pelagophyceae</taxon>
        <taxon>Pelagomonadales</taxon>
        <taxon>Pelagomonadaceae</taxon>
        <taxon>Chrysophaeum</taxon>
    </lineage>
</organism>
<proteinExistence type="predicted"/>
<gene>
    <name evidence="6" type="ORF">CTAYLR_000517</name>
</gene>
<evidence type="ECO:0000256" key="4">
    <source>
        <dbReference type="PROSITE-ProRule" id="PRU00146"/>
    </source>
</evidence>
<dbReference type="SUPFAM" id="SSF57903">
    <property type="entry name" value="FYVE/PHD zinc finger"/>
    <property type="match status" value="2"/>
</dbReference>
<dbReference type="InterPro" id="IPR011011">
    <property type="entry name" value="Znf_FYVE_PHD"/>
</dbReference>
<evidence type="ECO:0000256" key="1">
    <source>
        <dbReference type="ARBA" id="ARBA00022723"/>
    </source>
</evidence>
<dbReference type="Pfam" id="PF13831">
    <property type="entry name" value="PHD_2"/>
    <property type="match status" value="1"/>
</dbReference>
<evidence type="ECO:0000256" key="2">
    <source>
        <dbReference type="ARBA" id="ARBA00022771"/>
    </source>
</evidence>
<keyword evidence="3" id="KW-0862">Zinc</keyword>
<dbReference type="AlphaFoldDB" id="A0AAD7UGT8"/>
<evidence type="ECO:0000256" key="3">
    <source>
        <dbReference type="ARBA" id="ARBA00022833"/>
    </source>
</evidence>
<feature type="domain" description="PHD-type" evidence="5">
    <location>
        <begin position="111"/>
        <end position="160"/>
    </location>
</feature>
<dbReference type="InterPro" id="IPR050701">
    <property type="entry name" value="Histone_Mod_Regulator"/>
</dbReference>
<name>A0AAD7UGT8_9STRA</name>
<accession>A0AAD7UGT8</accession>
<keyword evidence="7" id="KW-1185">Reference proteome</keyword>
<dbReference type="EMBL" id="JAQMWT010000309">
    <property type="protein sequence ID" value="KAJ8605792.1"/>
    <property type="molecule type" value="Genomic_DNA"/>
</dbReference>